<keyword evidence="3" id="KW-0119">Carbohydrate metabolism</keyword>
<dbReference type="InterPro" id="IPR001701">
    <property type="entry name" value="Glyco_hydro_9"/>
</dbReference>
<dbReference type="Proteomes" id="UP000243053">
    <property type="component" value="Unassembled WGS sequence"/>
</dbReference>
<evidence type="ECO:0000256" key="6">
    <source>
        <dbReference type="SAM" id="SignalP"/>
    </source>
</evidence>
<keyword evidence="4" id="KW-0326">Glycosidase</keyword>
<feature type="signal peptide" evidence="6">
    <location>
        <begin position="1"/>
        <end position="24"/>
    </location>
</feature>
<evidence type="ECO:0000256" key="1">
    <source>
        <dbReference type="ARBA" id="ARBA00007072"/>
    </source>
</evidence>
<dbReference type="PANTHER" id="PTHR22298">
    <property type="entry name" value="ENDO-1,4-BETA-GLUCANASE"/>
    <property type="match status" value="1"/>
</dbReference>
<keyword evidence="5" id="KW-0624">Polysaccharide degradation</keyword>
<evidence type="ECO:0000313" key="10">
    <source>
        <dbReference type="Proteomes" id="UP000243053"/>
    </source>
</evidence>
<evidence type="ECO:0000256" key="3">
    <source>
        <dbReference type="ARBA" id="ARBA00023277"/>
    </source>
</evidence>
<name>A0A1Y5E328_COLPS</name>
<comment type="caution">
    <text evidence="9">The sequence shown here is derived from an EMBL/GenBank/DDBJ whole genome shotgun (WGS) entry which is preliminary data.</text>
</comment>
<gene>
    <name evidence="9" type="ORF">A9Q75_18590</name>
</gene>
<feature type="domain" description="Glycoside hydrolase family 9" evidence="7">
    <location>
        <begin position="157"/>
        <end position="552"/>
    </location>
</feature>
<proteinExistence type="inferred from homology"/>
<evidence type="ECO:0000259" key="8">
    <source>
        <dbReference type="Pfam" id="PF02927"/>
    </source>
</evidence>
<keyword evidence="6" id="KW-0732">Signal</keyword>
<dbReference type="Gene3D" id="2.60.40.10">
    <property type="entry name" value="Immunoglobulins"/>
    <property type="match status" value="1"/>
</dbReference>
<dbReference type="InterPro" id="IPR004197">
    <property type="entry name" value="Cellulase_Ig-like"/>
</dbReference>
<feature type="chain" id="PRO_5012192945" evidence="6">
    <location>
        <begin position="25"/>
        <end position="606"/>
    </location>
</feature>
<dbReference type="GO" id="GO:0000272">
    <property type="term" value="P:polysaccharide catabolic process"/>
    <property type="evidence" value="ECO:0007669"/>
    <property type="project" value="UniProtKB-KW"/>
</dbReference>
<dbReference type="SUPFAM" id="SSF48208">
    <property type="entry name" value="Six-hairpin glycosidases"/>
    <property type="match status" value="1"/>
</dbReference>
<dbReference type="InterPro" id="IPR013783">
    <property type="entry name" value="Ig-like_fold"/>
</dbReference>
<evidence type="ECO:0000256" key="2">
    <source>
        <dbReference type="ARBA" id="ARBA00022801"/>
    </source>
</evidence>
<accession>A0A1Y5E328</accession>
<sequence length="606" mass="67782">MIAPPLSPHFSKLVLLAMVILVSACTSKPQPSNPPTLTKANIYINQLAFDVQAPKQAVVALPIGETASRFIVYQDSNMIYQGKLTSQQSFTEWGQGAHYYLADFSQVKRRGEFHIVVNTPKQQLASSTFAIKHNAYFALTAKSLVNYFKASRHTNPRDESIRMNGTERYVNVSGGWVDAGGDQGKHLSQQTESNFLVPQQGAVAAWAMAKSYDSLNRLYDRKALTLELAEEVIWGADYLHRILDSEGYFYTSIFDQRGFAEERLITGYQGAEGDYNTNFQAAFREGGGMAIAALVRAHELSNKTGVQGEFSAKQYLTDAERAFAHLQKNNLRYLDNGKENIIDDYTALIAATELYRITKKSKYLKAARHRAHNLNTRITSQGWFISDDDERPFYHGTEAGLIVIALVDYLAIERNRQIKAKTKRTIKLSLDYQLTLNSQVANPFNLARQTFKSYKDDQYSKQQEGFFIPHASEANYAWQGESSRLASLTAAAIWGGKITHSDKDGAFGINDELAYFAQSQIDWIMGKNPYQVSMLYGFGVNNPPHAKSAGTMLNGGISNGITGATSSLNGRGITWAEGPDENNRRWVEQWLQNSTWYLLAMTAMTE</sequence>
<dbReference type="GO" id="GO:0008810">
    <property type="term" value="F:cellulase activity"/>
    <property type="evidence" value="ECO:0007669"/>
    <property type="project" value="InterPro"/>
</dbReference>
<feature type="domain" description="Cellulase Ig-like" evidence="8">
    <location>
        <begin position="39"/>
        <end position="119"/>
    </location>
</feature>
<evidence type="ECO:0000259" key="7">
    <source>
        <dbReference type="Pfam" id="PF00759"/>
    </source>
</evidence>
<reference evidence="10" key="1">
    <citation type="journal article" date="2017" name="Proc. Natl. Acad. Sci. U.S.A.">
        <title>Simulation of Deepwater Horizon oil plume reveals substrate specialization within a complex community of hydrocarbon degraders.</title>
        <authorList>
            <person name="Hu P."/>
            <person name="Dubinsky E.A."/>
            <person name="Probst A.J."/>
            <person name="Wang J."/>
            <person name="Sieber C.M.K."/>
            <person name="Tom L.M."/>
            <person name="Gardinali P."/>
            <person name="Banfield J.F."/>
            <person name="Atlas R.M."/>
            <person name="Andersen G.L."/>
        </authorList>
    </citation>
    <scope>NUCLEOTIDE SEQUENCE [LARGE SCALE GENOMIC DNA]</scope>
</reference>
<dbReference type="SUPFAM" id="SSF81296">
    <property type="entry name" value="E set domains"/>
    <property type="match status" value="1"/>
</dbReference>
<dbReference type="Pfam" id="PF00759">
    <property type="entry name" value="Glyco_hydro_9"/>
    <property type="match status" value="1"/>
</dbReference>
<dbReference type="AlphaFoldDB" id="A0A1Y5E328"/>
<dbReference type="Gene3D" id="1.50.10.10">
    <property type="match status" value="1"/>
</dbReference>
<dbReference type="InterPro" id="IPR012341">
    <property type="entry name" value="6hp_glycosidase-like_sf"/>
</dbReference>
<dbReference type="InterPro" id="IPR008928">
    <property type="entry name" value="6-hairpin_glycosidase_sf"/>
</dbReference>
<dbReference type="InterPro" id="IPR014756">
    <property type="entry name" value="Ig_E-set"/>
</dbReference>
<dbReference type="Pfam" id="PF02927">
    <property type="entry name" value="CelD_N"/>
    <property type="match status" value="1"/>
</dbReference>
<evidence type="ECO:0000313" key="9">
    <source>
        <dbReference type="EMBL" id="OUR75067.1"/>
    </source>
</evidence>
<dbReference type="EMBL" id="MAAF01000116">
    <property type="protein sequence ID" value="OUR75067.1"/>
    <property type="molecule type" value="Genomic_DNA"/>
</dbReference>
<organism evidence="9 10">
    <name type="scientific">Colwellia psychrerythraea</name>
    <name type="common">Vibrio psychroerythus</name>
    <dbReference type="NCBI Taxonomy" id="28229"/>
    <lineage>
        <taxon>Bacteria</taxon>
        <taxon>Pseudomonadati</taxon>
        <taxon>Pseudomonadota</taxon>
        <taxon>Gammaproteobacteria</taxon>
        <taxon>Alteromonadales</taxon>
        <taxon>Colwelliaceae</taxon>
        <taxon>Colwellia</taxon>
    </lineage>
</organism>
<evidence type="ECO:0000256" key="4">
    <source>
        <dbReference type="ARBA" id="ARBA00023295"/>
    </source>
</evidence>
<dbReference type="CDD" id="cd02850">
    <property type="entry name" value="E_set_Cellulase_N"/>
    <property type="match status" value="1"/>
</dbReference>
<keyword evidence="2 9" id="KW-0378">Hydrolase</keyword>
<comment type="similarity">
    <text evidence="1">Belongs to the glycosyl hydrolase 9 (cellulase E) family.</text>
</comment>
<evidence type="ECO:0000256" key="5">
    <source>
        <dbReference type="ARBA" id="ARBA00023326"/>
    </source>
</evidence>
<protein>
    <submittedName>
        <fullName evidence="9">Glycosyl hydrolase</fullName>
    </submittedName>
</protein>